<evidence type="ECO:0000313" key="4">
    <source>
        <dbReference type="EMBL" id="NEZ64372.1"/>
    </source>
</evidence>
<feature type="domain" description="TIR" evidence="2">
    <location>
        <begin position="39"/>
        <end position="186"/>
    </location>
</feature>
<feature type="region of interest" description="Disordered" evidence="1">
    <location>
        <begin position="187"/>
        <end position="228"/>
    </location>
</feature>
<dbReference type="InterPro" id="IPR000157">
    <property type="entry name" value="TIR_dom"/>
</dbReference>
<name>A0A6M0S9C4_9CYAN</name>
<dbReference type="GO" id="GO:0007165">
    <property type="term" value="P:signal transduction"/>
    <property type="evidence" value="ECO:0007669"/>
    <property type="project" value="InterPro"/>
</dbReference>
<feature type="region of interest" description="Disordered" evidence="1">
    <location>
        <begin position="1"/>
        <end position="35"/>
    </location>
</feature>
<protein>
    <submittedName>
        <fullName evidence="4">TIR domain-containing protein</fullName>
    </submittedName>
</protein>
<evidence type="ECO:0000259" key="2">
    <source>
        <dbReference type="PROSITE" id="PS50104"/>
    </source>
</evidence>
<sequence>MELEKAAEPLEDSVANNLKTQPGHAIPDMEDDRSTQISKPKTVFISYSHDSEVHKERVLELANRLCEHGIDANLDQYEESPPEGWQRWMLNQVESSDYVLVICSETYNRRFRAKEEVGRGRGVTWEGGVIIDELHHVQAKNLKFIPVTFTDNDSHHIPSPLASATVYNLSQSDGYEHLYRRLTDQPFTKKPQLGKPIKLDSRESKSEGGTQFSPNNPGAVDRSAQTDENTAALEDDVIKVALERQFPEDVAIVYVEERNGELILKAFNARQTSLEPLEPSPVPSTIDIDLSELLASNSLDIIVQLKSYRPGTCVIGQFFGWLRELRKTLHEESQRTLSCVIINDRTRFNLPWEMLHLPKQETLGTIAQIVHWHDVQDPDTWEWASLPAPQQQVDRCRGRVLMYADTEEIIAARCGLTLLQKYRRLQFTDSKQLLEHWQQTDTELGLIYFTGQGLQDISLDELKARLDYTSSLQYRPSVVFIDMSLPTRGESIMTYPLLAAAFLENGVKGVVGRLGTVRDEQAASILDSFFAQHHRDREAPIPELLRRLRLEALQRLRSAFNEENCLLYLATCLYTYSGNQMTVLDLATEEDTAHG</sequence>
<evidence type="ECO:0000313" key="5">
    <source>
        <dbReference type="Proteomes" id="UP000473574"/>
    </source>
</evidence>
<gene>
    <name evidence="4" type="ORF">D0962_16500</name>
</gene>
<proteinExistence type="predicted"/>
<dbReference type="InterPro" id="IPR035897">
    <property type="entry name" value="Toll_tir_struct_dom_sf"/>
</dbReference>
<dbReference type="SUPFAM" id="SSF52200">
    <property type="entry name" value="Toll/Interleukin receptor TIR domain"/>
    <property type="match status" value="1"/>
</dbReference>
<evidence type="ECO:0000256" key="1">
    <source>
        <dbReference type="SAM" id="MobiDB-lite"/>
    </source>
</evidence>
<dbReference type="Pfam" id="PF08357">
    <property type="entry name" value="SEFIR"/>
    <property type="match status" value="1"/>
</dbReference>
<organism evidence="4 5">
    <name type="scientific">Adonisia turfae CCMR0082</name>
    <dbReference type="NCBI Taxonomy" id="2304604"/>
    <lineage>
        <taxon>Bacteria</taxon>
        <taxon>Bacillati</taxon>
        <taxon>Cyanobacteriota</taxon>
        <taxon>Adonisia</taxon>
        <taxon>Adonisia turfae</taxon>
    </lineage>
</organism>
<feature type="domain" description="SEFIR" evidence="3">
    <location>
        <begin position="40"/>
        <end position="178"/>
    </location>
</feature>
<dbReference type="EMBL" id="QZCE01000002">
    <property type="protein sequence ID" value="NEZ64372.1"/>
    <property type="molecule type" value="Genomic_DNA"/>
</dbReference>
<feature type="compositionally biased region" description="Basic and acidic residues" evidence="1">
    <location>
        <begin position="197"/>
        <end position="206"/>
    </location>
</feature>
<feature type="compositionally biased region" description="Polar residues" evidence="1">
    <location>
        <begin position="207"/>
        <end position="216"/>
    </location>
</feature>
<accession>A0A6M0S9C4</accession>
<dbReference type="PROSITE" id="PS50104">
    <property type="entry name" value="TIR"/>
    <property type="match status" value="1"/>
</dbReference>
<evidence type="ECO:0000259" key="3">
    <source>
        <dbReference type="PROSITE" id="PS51534"/>
    </source>
</evidence>
<dbReference type="Gene3D" id="3.40.50.11530">
    <property type="match status" value="1"/>
</dbReference>
<dbReference type="PROSITE" id="PS51534">
    <property type="entry name" value="SEFIR"/>
    <property type="match status" value="1"/>
</dbReference>
<dbReference type="InterPro" id="IPR013568">
    <property type="entry name" value="SEFIR_dom"/>
</dbReference>
<reference evidence="4 5" key="1">
    <citation type="journal article" date="2020" name="Microb. Ecol.">
        <title>Ecogenomics of the Marine Benthic Filamentous Cyanobacterium Adonisia.</title>
        <authorList>
            <person name="Walter J.M."/>
            <person name="Coutinho F.H."/>
            <person name="Leomil L."/>
            <person name="Hargreaves P.I."/>
            <person name="Campeao M.E."/>
            <person name="Vieira V.V."/>
            <person name="Silva B.S."/>
            <person name="Fistarol G.O."/>
            <person name="Salomon P.S."/>
            <person name="Sawabe T."/>
            <person name="Mino S."/>
            <person name="Hosokawa M."/>
            <person name="Miyashita H."/>
            <person name="Maruyama F."/>
            <person name="van Verk M.C."/>
            <person name="Dutilh B.E."/>
            <person name="Thompson C.C."/>
            <person name="Thompson F.L."/>
        </authorList>
    </citation>
    <scope>NUCLEOTIDE SEQUENCE [LARGE SCALE GENOMIC DNA]</scope>
    <source>
        <strain evidence="4 5">CCMR0082</strain>
    </source>
</reference>
<dbReference type="Proteomes" id="UP000473574">
    <property type="component" value="Unassembled WGS sequence"/>
</dbReference>
<comment type="caution">
    <text evidence="4">The sequence shown here is derived from an EMBL/GenBank/DDBJ whole genome shotgun (WGS) entry which is preliminary data.</text>
</comment>
<dbReference type="AlphaFoldDB" id="A0A6M0S9C4"/>